<dbReference type="CDD" id="cd03089">
    <property type="entry name" value="PMM_PGM"/>
    <property type="match status" value="1"/>
</dbReference>
<evidence type="ECO:0000256" key="5">
    <source>
        <dbReference type="ARBA" id="ARBA00022842"/>
    </source>
</evidence>
<dbReference type="PANTHER" id="PTHR43771">
    <property type="entry name" value="PHOSPHOMANNOMUTASE"/>
    <property type="match status" value="1"/>
</dbReference>
<evidence type="ECO:0000256" key="7">
    <source>
        <dbReference type="RuleBase" id="RU004326"/>
    </source>
</evidence>
<dbReference type="InterPro" id="IPR005841">
    <property type="entry name" value="Alpha-D-phosphohexomutase_SF"/>
</dbReference>
<evidence type="ECO:0000259" key="10">
    <source>
        <dbReference type="Pfam" id="PF02879"/>
    </source>
</evidence>
<evidence type="ECO:0000256" key="3">
    <source>
        <dbReference type="ARBA" id="ARBA00022553"/>
    </source>
</evidence>
<evidence type="ECO:0000259" key="11">
    <source>
        <dbReference type="Pfam" id="PF02880"/>
    </source>
</evidence>
<comment type="similarity">
    <text evidence="2 7">Belongs to the phosphohexose mutase family.</text>
</comment>
<dbReference type="InterPro" id="IPR016066">
    <property type="entry name" value="A-D-PHexomutase_CS"/>
</dbReference>
<evidence type="ECO:0000256" key="1">
    <source>
        <dbReference type="ARBA" id="ARBA00001946"/>
    </source>
</evidence>
<dbReference type="NCBIfam" id="NF046027">
    <property type="entry name" value="PhglucPhmanMutPgmG"/>
    <property type="match status" value="1"/>
</dbReference>
<dbReference type="InterPro" id="IPR016055">
    <property type="entry name" value="A-D-PHexomutase_a/b/a-I/II/III"/>
</dbReference>
<feature type="domain" description="Alpha-D-phosphohexomutase C-terminal" evidence="8">
    <location>
        <begin position="370"/>
        <end position="442"/>
    </location>
</feature>
<feature type="domain" description="Alpha-D-phosphohexomutase alpha/beta/alpha" evidence="9">
    <location>
        <begin position="10"/>
        <end position="127"/>
    </location>
</feature>
<dbReference type="Gene3D" id="3.30.310.50">
    <property type="entry name" value="Alpha-D-phosphohexomutase, C-terminal domain"/>
    <property type="match status" value="1"/>
</dbReference>
<name>A0ABX1CJ22_9SPHN</name>
<keyword evidence="5 7" id="KW-0460">Magnesium</keyword>
<dbReference type="InterPro" id="IPR005843">
    <property type="entry name" value="A-D-PHexomutase_C"/>
</dbReference>
<dbReference type="SUPFAM" id="SSF53738">
    <property type="entry name" value="Phosphoglucomutase, first 3 domains"/>
    <property type="match status" value="3"/>
</dbReference>
<evidence type="ECO:0000256" key="4">
    <source>
        <dbReference type="ARBA" id="ARBA00022723"/>
    </source>
</evidence>
<keyword evidence="6" id="KW-0413">Isomerase</keyword>
<dbReference type="Gene3D" id="3.40.120.10">
    <property type="entry name" value="Alpha-D-Glucose-1,6-Bisphosphate, subunit A, domain 3"/>
    <property type="match status" value="3"/>
</dbReference>
<dbReference type="SUPFAM" id="SSF55957">
    <property type="entry name" value="Phosphoglucomutase, C-terminal domain"/>
    <property type="match status" value="1"/>
</dbReference>
<evidence type="ECO:0000259" key="8">
    <source>
        <dbReference type="Pfam" id="PF00408"/>
    </source>
</evidence>
<evidence type="ECO:0000313" key="12">
    <source>
        <dbReference type="EMBL" id="NJR77991.1"/>
    </source>
</evidence>
<dbReference type="InterPro" id="IPR005846">
    <property type="entry name" value="A-D-PHexomutase_a/b/a-III"/>
</dbReference>
<dbReference type="PRINTS" id="PR00509">
    <property type="entry name" value="PGMPMM"/>
</dbReference>
<evidence type="ECO:0000259" key="9">
    <source>
        <dbReference type="Pfam" id="PF02878"/>
    </source>
</evidence>
<dbReference type="PANTHER" id="PTHR43771:SF2">
    <property type="entry name" value="PHOSPHOMANNOMUTASE_PHOSPHOGLUCOMUTASE"/>
    <property type="match status" value="1"/>
</dbReference>
<dbReference type="InterPro" id="IPR036900">
    <property type="entry name" value="A-D-PHexomutase_C_sf"/>
</dbReference>
<keyword evidence="3" id="KW-0597">Phosphoprotein</keyword>
<feature type="domain" description="Alpha-D-phosphohexomutase alpha/beta/alpha" evidence="11">
    <location>
        <begin position="255"/>
        <end position="363"/>
    </location>
</feature>
<organism evidence="12 13">
    <name type="scientific">Sphingomonas corticis</name>
    <dbReference type="NCBI Taxonomy" id="2722791"/>
    <lineage>
        <taxon>Bacteria</taxon>
        <taxon>Pseudomonadati</taxon>
        <taxon>Pseudomonadota</taxon>
        <taxon>Alphaproteobacteria</taxon>
        <taxon>Sphingomonadales</taxon>
        <taxon>Sphingomonadaceae</taxon>
        <taxon>Sphingomonas</taxon>
    </lineage>
</organism>
<dbReference type="PROSITE" id="PS00710">
    <property type="entry name" value="PGM_PMM"/>
    <property type="match status" value="1"/>
</dbReference>
<feature type="domain" description="Alpha-D-phosphohexomutase alpha/beta/alpha" evidence="10">
    <location>
        <begin position="164"/>
        <end position="250"/>
    </location>
</feature>
<dbReference type="Proteomes" id="UP000732399">
    <property type="component" value="Unassembled WGS sequence"/>
</dbReference>
<reference evidence="12 13" key="1">
    <citation type="submission" date="2020-03" db="EMBL/GenBank/DDBJ databases">
        <authorList>
            <person name="Wang L."/>
            <person name="He N."/>
            <person name="Li Y."/>
            <person name="Fang Y."/>
            <person name="Zhang F."/>
        </authorList>
    </citation>
    <scope>NUCLEOTIDE SEQUENCE [LARGE SCALE GENOMIC DNA]</scope>
    <source>
        <strain evidence="12 13">36D10-4-7</strain>
    </source>
</reference>
<dbReference type="Pfam" id="PF02879">
    <property type="entry name" value="PGM_PMM_II"/>
    <property type="match status" value="1"/>
</dbReference>
<keyword evidence="13" id="KW-1185">Reference proteome</keyword>
<dbReference type="EMBL" id="JAAVJH010000003">
    <property type="protein sequence ID" value="NJR77991.1"/>
    <property type="molecule type" value="Genomic_DNA"/>
</dbReference>
<dbReference type="RefSeq" id="WP_168133541.1">
    <property type="nucleotide sequence ID" value="NZ_JAAVJH010000003.1"/>
</dbReference>
<protein>
    <submittedName>
        <fullName evidence="12">Phosphomannomutase/phosphoglucomutase</fullName>
    </submittedName>
</protein>
<dbReference type="Pfam" id="PF02878">
    <property type="entry name" value="PGM_PMM_I"/>
    <property type="match status" value="1"/>
</dbReference>
<evidence type="ECO:0000313" key="13">
    <source>
        <dbReference type="Proteomes" id="UP000732399"/>
    </source>
</evidence>
<dbReference type="InterPro" id="IPR005844">
    <property type="entry name" value="A-D-PHexomutase_a/b/a-I"/>
</dbReference>
<keyword evidence="4 7" id="KW-0479">Metal-binding</keyword>
<comment type="caution">
    <text evidence="12">The sequence shown here is derived from an EMBL/GenBank/DDBJ whole genome shotgun (WGS) entry which is preliminary data.</text>
</comment>
<dbReference type="InterPro" id="IPR005845">
    <property type="entry name" value="A-D-PHexomutase_a/b/a-II"/>
</dbReference>
<gene>
    <name evidence="12" type="ORF">HBH26_05095</name>
</gene>
<comment type="cofactor">
    <cofactor evidence="1">
        <name>Mg(2+)</name>
        <dbReference type="ChEBI" id="CHEBI:18420"/>
    </cofactor>
</comment>
<dbReference type="Pfam" id="PF02880">
    <property type="entry name" value="PGM_PMM_III"/>
    <property type="match status" value="1"/>
</dbReference>
<evidence type="ECO:0000256" key="6">
    <source>
        <dbReference type="ARBA" id="ARBA00023235"/>
    </source>
</evidence>
<sequence length="460" mass="48114">MSHVLAPEILRDYDIRGTVGRNLAAADAWAVGRSFATRVRGVGGRRVALGYDGRTHSPMLAAALAEGLAAGGVDVVRIGLCPSPMLYYAAHTLEVDGGIQVTGSHNPKEDNGFKMVLQRASFYGDDVRDLARLSAAGAWSEGAGGIVDADVADAYVARLTEGQSGGAFRIAWDCGNGAAGPILERLVRHLPGEHHLLFTQIDGEFPNHHPDPTVEANLADLKALVAAEGLDFGVAFDGDGDRIGLVDGRGRVLYGDEILAILAQPLLARFPGAAIVADVKSSQAVFDRITGLGGRVVMGRTGHSHMKALMAQTGAPIGGELSGHIFYGDGWYGFDDALYAAIRLIDALHRSGTTLAALRDDLPPRRATPEVRVAVAEAEKHAVVDAIVAALERDGACVDRTDGARVTTADGWWLLRASNTEAALTLRAEGRDAAGLARLTGAIDGYLAAAGVTPPARASS</sequence>
<dbReference type="Pfam" id="PF00408">
    <property type="entry name" value="PGM_PMM_IV"/>
    <property type="match status" value="1"/>
</dbReference>
<accession>A0ABX1CJ22</accession>
<evidence type="ECO:0000256" key="2">
    <source>
        <dbReference type="ARBA" id="ARBA00010231"/>
    </source>
</evidence>
<proteinExistence type="inferred from homology"/>